<comment type="caution">
    <text evidence="2">The sequence shown here is derived from an EMBL/GenBank/DDBJ whole genome shotgun (WGS) entry which is preliminary data.</text>
</comment>
<feature type="transmembrane region" description="Helical" evidence="1">
    <location>
        <begin position="6"/>
        <end position="28"/>
    </location>
</feature>
<dbReference type="AlphaFoldDB" id="A0A8X8KF71"/>
<feature type="transmembrane region" description="Helical" evidence="1">
    <location>
        <begin position="35"/>
        <end position="52"/>
    </location>
</feature>
<sequence length="102" mass="11726">MHKLLLLSELLFLILAIKLCPLCCICAYKKMNKTYKISFILTAVVSAIYYMVKDIHQDNMSIDLGTGVILGIVATLITLVCWLYLRSEEKKYLNKKEDHTKL</sequence>
<dbReference type="EMBL" id="JAHWXT010000003">
    <property type="protein sequence ID" value="MCF0264716.1"/>
    <property type="molecule type" value="Genomic_DNA"/>
</dbReference>
<dbReference type="Proteomes" id="UP000887320">
    <property type="component" value="Unassembled WGS sequence"/>
</dbReference>
<evidence type="ECO:0000313" key="2">
    <source>
        <dbReference type="EMBL" id="MCF0264716.1"/>
    </source>
</evidence>
<dbReference type="RefSeq" id="WP_234623288.1">
    <property type="nucleotide sequence ID" value="NZ_JAHWXT010000003.1"/>
</dbReference>
<name>A0A8X8KF71_ACIGI</name>
<accession>A0A8X8KF71</accession>
<feature type="transmembrane region" description="Helical" evidence="1">
    <location>
        <begin position="64"/>
        <end position="85"/>
    </location>
</feature>
<organism evidence="2 3">
    <name type="scientific">Acinetobacter guillouiae</name>
    <name type="common">Acinetobacter genomosp. 11</name>
    <dbReference type="NCBI Taxonomy" id="106649"/>
    <lineage>
        <taxon>Bacteria</taxon>
        <taxon>Pseudomonadati</taxon>
        <taxon>Pseudomonadota</taxon>
        <taxon>Gammaproteobacteria</taxon>
        <taxon>Moraxellales</taxon>
        <taxon>Moraxellaceae</taxon>
        <taxon>Acinetobacter</taxon>
    </lineage>
</organism>
<reference evidence="2" key="1">
    <citation type="submission" date="2021-07" db="EMBL/GenBank/DDBJ databases">
        <authorList>
            <person name="Fernandez M."/>
            <person name="Pereira P."/>
            <person name="Torres Tejerizo G.A."/>
            <person name="Gonzalez P."/>
            <person name="Agostini E."/>
        </authorList>
    </citation>
    <scope>NUCLEOTIDE SEQUENCE</scope>
    <source>
        <strain evidence="2">SFC 500-1A</strain>
    </source>
</reference>
<evidence type="ECO:0000313" key="3">
    <source>
        <dbReference type="Proteomes" id="UP000887320"/>
    </source>
</evidence>
<proteinExistence type="predicted"/>
<keyword evidence="1" id="KW-1133">Transmembrane helix</keyword>
<protein>
    <submittedName>
        <fullName evidence="2">Uncharacterized protein</fullName>
    </submittedName>
</protein>
<evidence type="ECO:0000256" key="1">
    <source>
        <dbReference type="SAM" id="Phobius"/>
    </source>
</evidence>
<keyword evidence="1" id="KW-0472">Membrane</keyword>
<keyword evidence="1" id="KW-0812">Transmembrane</keyword>
<gene>
    <name evidence="2" type="ORF">KW868_09590</name>
</gene>